<gene>
    <name evidence="1" type="ORF">L195_g063729</name>
</gene>
<evidence type="ECO:0000313" key="2">
    <source>
        <dbReference type="Proteomes" id="UP000236291"/>
    </source>
</evidence>
<dbReference type="AlphaFoldDB" id="A0A2K3KNN2"/>
<dbReference type="EMBL" id="ASHM01217970">
    <property type="protein sequence ID" value="PNX67895.1"/>
    <property type="molecule type" value="Genomic_DNA"/>
</dbReference>
<proteinExistence type="predicted"/>
<comment type="caution">
    <text evidence="1">The sequence shown here is derived from an EMBL/GenBank/DDBJ whole genome shotgun (WGS) entry which is preliminary data.</text>
</comment>
<dbReference type="Proteomes" id="UP000236291">
    <property type="component" value="Unassembled WGS sequence"/>
</dbReference>
<accession>A0A2K3KNN2</accession>
<sequence>RLKYLFDRKESNMRKRKRLGFLRGDDFDVCCHPSGSDVVADS</sequence>
<reference evidence="1 2" key="1">
    <citation type="journal article" date="2014" name="Am. J. Bot.">
        <title>Genome assembly and annotation for red clover (Trifolium pratense; Fabaceae).</title>
        <authorList>
            <person name="Istvanek J."/>
            <person name="Jaros M."/>
            <person name="Krenek A."/>
            <person name="Repkova J."/>
        </authorList>
    </citation>
    <scope>NUCLEOTIDE SEQUENCE [LARGE SCALE GENOMIC DNA]</scope>
    <source>
        <strain evidence="2">cv. Tatra</strain>
        <tissue evidence="1">Young leaves</tissue>
    </source>
</reference>
<reference evidence="1 2" key="2">
    <citation type="journal article" date="2017" name="Front. Plant Sci.">
        <title>Gene Classification and Mining of Molecular Markers Useful in Red Clover (Trifolium pratense) Breeding.</title>
        <authorList>
            <person name="Istvanek J."/>
            <person name="Dluhosova J."/>
            <person name="Dluhos P."/>
            <person name="Patkova L."/>
            <person name="Nedelnik J."/>
            <person name="Repkova J."/>
        </authorList>
    </citation>
    <scope>NUCLEOTIDE SEQUENCE [LARGE SCALE GENOMIC DNA]</scope>
    <source>
        <strain evidence="2">cv. Tatra</strain>
        <tissue evidence="1">Young leaves</tissue>
    </source>
</reference>
<evidence type="ECO:0000313" key="1">
    <source>
        <dbReference type="EMBL" id="PNX67895.1"/>
    </source>
</evidence>
<protein>
    <submittedName>
        <fullName evidence="1">Uncharacterized protein</fullName>
    </submittedName>
</protein>
<organism evidence="1 2">
    <name type="scientific">Trifolium pratense</name>
    <name type="common">Red clover</name>
    <dbReference type="NCBI Taxonomy" id="57577"/>
    <lineage>
        <taxon>Eukaryota</taxon>
        <taxon>Viridiplantae</taxon>
        <taxon>Streptophyta</taxon>
        <taxon>Embryophyta</taxon>
        <taxon>Tracheophyta</taxon>
        <taxon>Spermatophyta</taxon>
        <taxon>Magnoliopsida</taxon>
        <taxon>eudicotyledons</taxon>
        <taxon>Gunneridae</taxon>
        <taxon>Pentapetalae</taxon>
        <taxon>rosids</taxon>
        <taxon>fabids</taxon>
        <taxon>Fabales</taxon>
        <taxon>Fabaceae</taxon>
        <taxon>Papilionoideae</taxon>
        <taxon>50 kb inversion clade</taxon>
        <taxon>NPAAA clade</taxon>
        <taxon>Hologalegina</taxon>
        <taxon>IRL clade</taxon>
        <taxon>Trifolieae</taxon>
        <taxon>Trifolium</taxon>
    </lineage>
</organism>
<feature type="non-terminal residue" evidence="1">
    <location>
        <position position="1"/>
    </location>
</feature>
<name>A0A2K3KNN2_TRIPR</name>